<evidence type="ECO:0000313" key="2">
    <source>
        <dbReference type="Proteomes" id="UP001230207"/>
    </source>
</evidence>
<protein>
    <submittedName>
        <fullName evidence="1">Protein ImuA</fullName>
    </submittedName>
</protein>
<evidence type="ECO:0000313" key="1">
    <source>
        <dbReference type="EMBL" id="MDQ0320045.1"/>
    </source>
</evidence>
<keyword evidence="2" id="KW-1185">Reference proteome</keyword>
<name>A0ABU0BRD1_9HYPH</name>
<dbReference type="InterPro" id="IPR017026">
    <property type="entry name" value="ImuA"/>
</dbReference>
<dbReference type="SUPFAM" id="SSF52540">
    <property type="entry name" value="P-loop containing nucleoside triphosphate hydrolases"/>
    <property type="match status" value="1"/>
</dbReference>
<organism evidence="1 2">
    <name type="scientific">Pararhizobium capsulatum DSM 1112</name>
    <dbReference type="NCBI Taxonomy" id="1121113"/>
    <lineage>
        <taxon>Bacteria</taxon>
        <taxon>Pseudomonadati</taxon>
        <taxon>Pseudomonadota</taxon>
        <taxon>Alphaproteobacteria</taxon>
        <taxon>Hyphomicrobiales</taxon>
        <taxon>Rhizobiaceae</taxon>
        <taxon>Rhizobium/Agrobacterium group</taxon>
        <taxon>Pararhizobium</taxon>
    </lineage>
</organism>
<sequence>MRRRYPLSIHRIRNVPSRANAQTIAELREAIDRIDGSTRRVRKTLAFGVPEIDRRLPNGGLSFGAIHEIGGGGQGAVAGAVSALFAAGIAARTQGPVFWCLSRTDLYAPGLAQVGLNPNRIIFVESNDETAIGESFEECLRYGGMGAVVAELVRLPADLSRRFHLAAEKTGTLGLIVRRWRRQAEATDFGHPTAASTRWRVSGMPSEPLPVEGVGRPRWLLELIRQRAGENFDIEVNACDAEGHMSAVRQERTDDEQHWQRRG</sequence>
<accession>A0ABU0BRD1</accession>
<reference evidence="1 2" key="1">
    <citation type="submission" date="2023-07" db="EMBL/GenBank/DDBJ databases">
        <title>Genomic Encyclopedia of Type Strains, Phase IV (KMG-IV): sequencing the most valuable type-strain genomes for metagenomic binning, comparative biology and taxonomic classification.</title>
        <authorList>
            <person name="Goeker M."/>
        </authorList>
    </citation>
    <scope>NUCLEOTIDE SEQUENCE [LARGE SCALE GENOMIC DNA]</scope>
    <source>
        <strain evidence="1 2">DSM 1112</strain>
    </source>
</reference>
<gene>
    <name evidence="1" type="ORF">QO002_002183</name>
</gene>
<dbReference type="EMBL" id="JAUSVF010000001">
    <property type="protein sequence ID" value="MDQ0320045.1"/>
    <property type="molecule type" value="Genomic_DNA"/>
</dbReference>
<proteinExistence type="predicted"/>
<dbReference type="PIRSF" id="PIRSF034285">
    <property type="entry name" value="UCP034285"/>
    <property type="match status" value="1"/>
</dbReference>
<dbReference type="InterPro" id="IPR027417">
    <property type="entry name" value="P-loop_NTPase"/>
</dbReference>
<dbReference type="RefSeq" id="WP_307229427.1">
    <property type="nucleotide sequence ID" value="NZ_JAUSVF010000001.1"/>
</dbReference>
<comment type="caution">
    <text evidence="1">The sequence shown here is derived from an EMBL/GenBank/DDBJ whole genome shotgun (WGS) entry which is preliminary data.</text>
</comment>
<dbReference type="Proteomes" id="UP001230207">
    <property type="component" value="Unassembled WGS sequence"/>
</dbReference>
<dbReference type="Gene3D" id="3.40.50.300">
    <property type="entry name" value="P-loop containing nucleotide triphosphate hydrolases"/>
    <property type="match status" value="1"/>
</dbReference>